<reference evidence="2" key="1">
    <citation type="submission" date="2021-05" db="EMBL/GenBank/DDBJ databases">
        <authorList>
            <person name="Khan N."/>
        </authorList>
    </citation>
    <scope>NUCLEOTIDE SEQUENCE</scope>
</reference>
<organism evidence="2 3">
    <name type="scientific">Fusarium equiseti</name>
    <name type="common">Fusarium scirpi</name>
    <dbReference type="NCBI Taxonomy" id="61235"/>
    <lineage>
        <taxon>Eukaryota</taxon>
        <taxon>Fungi</taxon>
        <taxon>Dikarya</taxon>
        <taxon>Ascomycota</taxon>
        <taxon>Pezizomycotina</taxon>
        <taxon>Sordariomycetes</taxon>
        <taxon>Hypocreomycetidae</taxon>
        <taxon>Hypocreales</taxon>
        <taxon>Nectriaceae</taxon>
        <taxon>Fusarium</taxon>
        <taxon>Fusarium incarnatum-equiseti species complex</taxon>
    </lineage>
</organism>
<accession>A0A8J2NMQ7</accession>
<gene>
    <name evidence="2" type="ORF">FEQUK3_LOCUS9511</name>
</gene>
<dbReference type="EMBL" id="CAJSTJ010000162">
    <property type="protein sequence ID" value="CAG7563784.1"/>
    <property type="molecule type" value="Genomic_DNA"/>
</dbReference>
<sequence length="333" mass="37980">MVKQEAENGDEIVRQINAGLGVREIDLSVQACTKIPTKKLESGKALSLCEQIVAEIFQQAGITQMKAPQVWEKMVEAIMLRKMLKMTALEQHDRWSTVLGHVGEAIGILKTTNRHISLPPDDLGFIIAALLFRRLRPSGSENREVNHFIEIFGTRNAIQWLPVAIVVSKLRPKLRGPFIIEIDESRRVNKPKIQYQQIPGGCVMVVTTKSPAVNIYESDIREALRAMDIHFSHFEMRIKTPVLTDHDEESINPSRDITQAELSAPEPAPLADRREAQPQREFFERYKHLWKGSLREHGSVSGSLRELVYQDCTDEQIFYLEETEKDFLAERMG</sequence>
<dbReference type="AlphaFoldDB" id="A0A8J2NMQ7"/>
<evidence type="ECO:0000313" key="2">
    <source>
        <dbReference type="EMBL" id="CAG7563784.1"/>
    </source>
</evidence>
<proteinExistence type="predicted"/>
<evidence type="ECO:0000256" key="1">
    <source>
        <dbReference type="SAM" id="MobiDB-lite"/>
    </source>
</evidence>
<dbReference type="Proteomes" id="UP000693738">
    <property type="component" value="Unassembled WGS sequence"/>
</dbReference>
<feature type="region of interest" description="Disordered" evidence="1">
    <location>
        <begin position="245"/>
        <end position="277"/>
    </location>
</feature>
<protein>
    <submittedName>
        <fullName evidence="2">Uncharacterized protein</fullName>
    </submittedName>
</protein>
<name>A0A8J2NMQ7_FUSEQ</name>
<comment type="caution">
    <text evidence="2">The sequence shown here is derived from an EMBL/GenBank/DDBJ whole genome shotgun (WGS) entry which is preliminary data.</text>
</comment>
<evidence type="ECO:0000313" key="3">
    <source>
        <dbReference type="Proteomes" id="UP000693738"/>
    </source>
</evidence>